<comment type="caution">
    <text evidence="14">The sequence shown here is derived from an EMBL/GenBank/DDBJ whole genome shotgun (WGS) entry which is preliminary data.</text>
</comment>
<keyword evidence="4 12" id="KW-0863">Zinc-finger</keyword>
<protein>
    <recommendedName>
        <fullName evidence="13">THAP-type domain-containing protein</fullName>
    </recommendedName>
</protein>
<feature type="non-terminal residue" evidence="14">
    <location>
        <position position="1"/>
    </location>
</feature>
<dbReference type="GO" id="GO:0043565">
    <property type="term" value="F:sequence-specific DNA binding"/>
    <property type="evidence" value="ECO:0007669"/>
    <property type="project" value="InterPro"/>
</dbReference>
<keyword evidence="6" id="KW-0805">Transcription regulation</keyword>
<dbReference type="GO" id="GO:0008270">
    <property type="term" value="F:zinc ion binding"/>
    <property type="evidence" value="ECO:0007669"/>
    <property type="project" value="UniProtKB-KW"/>
</dbReference>
<dbReference type="Proteomes" id="UP000499080">
    <property type="component" value="Unassembled WGS sequence"/>
</dbReference>
<keyword evidence="15" id="KW-1185">Reference proteome</keyword>
<evidence type="ECO:0000256" key="3">
    <source>
        <dbReference type="ARBA" id="ARBA00022723"/>
    </source>
</evidence>
<dbReference type="PROSITE" id="PS50950">
    <property type="entry name" value="ZF_THAP"/>
    <property type="match status" value="1"/>
</dbReference>
<evidence type="ECO:0000256" key="6">
    <source>
        <dbReference type="ARBA" id="ARBA00023015"/>
    </source>
</evidence>
<dbReference type="PANTHER" id="PTHR46600">
    <property type="entry name" value="THAP DOMAIN-CONTAINING"/>
    <property type="match status" value="1"/>
</dbReference>
<dbReference type="InterPro" id="IPR048365">
    <property type="entry name" value="TNP-like_RNaseH_N"/>
</dbReference>
<gene>
    <name evidence="14" type="ORF">AVEN_258043_1</name>
</gene>
<evidence type="ECO:0000256" key="4">
    <source>
        <dbReference type="ARBA" id="ARBA00022771"/>
    </source>
</evidence>
<evidence type="ECO:0000259" key="13">
    <source>
        <dbReference type="PROSITE" id="PS50950"/>
    </source>
</evidence>
<reference evidence="14 15" key="1">
    <citation type="journal article" date="2019" name="Sci. Rep.">
        <title>Orb-weaving spider Araneus ventricosus genome elucidates the spidroin gene catalogue.</title>
        <authorList>
            <person name="Kono N."/>
            <person name="Nakamura H."/>
            <person name="Ohtoshi R."/>
            <person name="Moran D.A.P."/>
            <person name="Shinohara A."/>
            <person name="Yoshida Y."/>
            <person name="Fujiwara M."/>
            <person name="Mori M."/>
            <person name="Tomita M."/>
            <person name="Arakawa K."/>
        </authorList>
    </citation>
    <scope>NUCLEOTIDE SEQUENCE [LARGE SCALE GENOMIC DNA]</scope>
</reference>
<keyword evidence="10" id="KW-0539">Nucleus</keyword>
<dbReference type="SUPFAM" id="SSF57716">
    <property type="entry name" value="Glucocorticoid receptor-like (DNA-binding domain)"/>
    <property type="match status" value="1"/>
</dbReference>
<evidence type="ECO:0000256" key="8">
    <source>
        <dbReference type="ARBA" id="ARBA00023125"/>
    </source>
</evidence>
<feature type="domain" description="THAP-type" evidence="13">
    <location>
        <begin position="20"/>
        <end position="114"/>
    </location>
</feature>
<evidence type="ECO:0000313" key="15">
    <source>
        <dbReference type="Proteomes" id="UP000499080"/>
    </source>
</evidence>
<organism evidence="14 15">
    <name type="scientific">Araneus ventricosus</name>
    <name type="common">Orbweaver spider</name>
    <name type="synonym">Epeira ventricosa</name>
    <dbReference type="NCBI Taxonomy" id="182803"/>
    <lineage>
        <taxon>Eukaryota</taxon>
        <taxon>Metazoa</taxon>
        <taxon>Ecdysozoa</taxon>
        <taxon>Arthropoda</taxon>
        <taxon>Chelicerata</taxon>
        <taxon>Arachnida</taxon>
        <taxon>Araneae</taxon>
        <taxon>Araneomorphae</taxon>
        <taxon>Entelegynae</taxon>
        <taxon>Araneoidea</taxon>
        <taxon>Araneidae</taxon>
        <taxon>Araneus</taxon>
    </lineage>
</organism>
<evidence type="ECO:0000256" key="1">
    <source>
        <dbReference type="ARBA" id="ARBA00004642"/>
    </source>
</evidence>
<dbReference type="Pfam" id="PF05485">
    <property type="entry name" value="THAP"/>
    <property type="match status" value="1"/>
</dbReference>
<dbReference type="EMBL" id="BGPR01175053">
    <property type="protein sequence ID" value="GBM43952.1"/>
    <property type="molecule type" value="Genomic_DNA"/>
</dbReference>
<comment type="subcellular location">
    <subcellularLocation>
        <location evidence="1">Nucleus</location>
        <location evidence="1">Nucleoplasm</location>
    </subcellularLocation>
</comment>
<keyword evidence="5" id="KW-0862">Zinc</keyword>
<comment type="similarity">
    <text evidence="2">Belongs to the THAP1 family.</text>
</comment>
<evidence type="ECO:0000256" key="5">
    <source>
        <dbReference type="ARBA" id="ARBA00022833"/>
    </source>
</evidence>
<evidence type="ECO:0000256" key="9">
    <source>
        <dbReference type="ARBA" id="ARBA00023163"/>
    </source>
</evidence>
<keyword evidence="8 12" id="KW-0238">DNA-binding</keyword>
<evidence type="ECO:0000256" key="11">
    <source>
        <dbReference type="ARBA" id="ARBA00023306"/>
    </source>
</evidence>
<evidence type="ECO:0000256" key="12">
    <source>
        <dbReference type="PROSITE-ProRule" id="PRU00309"/>
    </source>
</evidence>
<keyword evidence="7" id="KW-0175">Coiled coil</keyword>
<keyword evidence="9" id="KW-0804">Transcription</keyword>
<evidence type="ECO:0000256" key="7">
    <source>
        <dbReference type="ARBA" id="ARBA00023054"/>
    </source>
</evidence>
<name>A0A4Y2FR14_ARAVE</name>
<dbReference type="PANTHER" id="PTHR46600:SF1">
    <property type="entry name" value="THAP DOMAIN-CONTAINING PROTEIN 1"/>
    <property type="match status" value="1"/>
</dbReference>
<keyword evidence="3" id="KW-0479">Metal-binding</keyword>
<keyword evidence="11" id="KW-0131">Cell cycle</keyword>
<dbReference type="GO" id="GO:0005654">
    <property type="term" value="C:nucleoplasm"/>
    <property type="evidence" value="ECO:0007669"/>
    <property type="project" value="UniProtKB-SubCell"/>
</dbReference>
<evidence type="ECO:0000256" key="10">
    <source>
        <dbReference type="ARBA" id="ARBA00023242"/>
    </source>
</evidence>
<evidence type="ECO:0000256" key="2">
    <source>
        <dbReference type="ARBA" id="ARBA00006177"/>
    </source>
</evidence>
<dbReference type="OrthoDB" id="6436730at2759"/>
<dbReference type="InterPro" id="IPR006612">
    <property type="entry name" value="THAP_Znf"/>
</dbReference>
<dbReference type="InterPro" id="IPR026516">
    <property type="entry name" value="THAP1/10"/>
</dbReference>
<proteinExistence type="inferred from homology"/>
<accession>A0A4Y2FR14</accession>
<dbReference type="Pfam" id="PF21787">
    <property type="entry name" value="TNP-like_RNaseH_N"/>
    <property type="match status" value="1"/>
</dbReference>
<dbReference type="AlphaFoldDB" id="A0A4Y2FR14"/>
<sequence>PPPWNLCPTLGNTGLIILGKARKCCVPGCNSNYNNTDNYVSSFTFLKDATRKNQWVKSINRANFIPSSTAVVCIKHFSSQFIIKEDRIVRDDCSELVVPRKIWKLTNDAYPSIFPNQPSYLSHEPSTSRKSPSERITALKMRDEQNFAGWCTNDTVNSFEIFQETYAKKLGDGWLNIRTDNFVLCYRLDINQCPSIVVSIKIYKDLTIEIWHDSVLLKTKSYHFILGEHNKCDRWTKFDSLLSWLAAFKPNDVKPNEKIEHAIHLIKDAYSQQDDNDKTLFFSVIIEQLKLTLSSKHIYSTEFLLLAAKFYFCYPAAYSFIRSSKILILPHPVYIKKLSNALKGPSSVSNNNHIMYLQKKNEMLSPHEKLICLLIDEIYVNPGLNYKGGKLLGKAENANQQANTIQAFMITSLFSKYKEIVALVPMKNQTADDLYCQTLKNAPKLSQKVLYPTSFEKQNVLLALNIFHESNSAALAHEAGEKEKDTMGTKEFTDQFLKWWNIVNVKNSEKGKRLKNPFFTQLGVKIK</sequence>
<dbReference type="SMART" id="SM00980">
    <property type="entry name" value="THAP"/>
    <property type="match status" value="1"/>
</dbReference>
<evidence type="ECO:0000313" key="14">
    <source>
        <dbReference type="EMBL" id="GBM43952.1"/>
    </source>
</evidence>